<evidence type="ECO:0000256" key="1">
    <source>
        <dbReference type="ARBA" id="ARBA00022801"/>
    </source>
</evidence>
<dbReference type="EC" id="3.3.2.1" evidence="3"/>
<gene>
    <name evidence="3" type="primary">dhbB_1</name>
    <name evidence="3" type="ORF">Csp1_08980</name>
</gene>
<keyword evidence="4" id="KW-1185">Reference proteome</keyword>
<dbReference type="SUPFAM" id="SSF52499">
    <property type="entry name" value="Isochorismatase-like hydrolases"/>
    <property type="match status" value="1"/>
</dbReference>
<dbReference type="EMBL" id="CP024988">
    <property type="protein sequence ID" value="AWT25706.1"/>
    <property type="molecule type" value="Genomic_DNA"/>
</dbReference>
<dbReference type="InterPro" id="IPR000868">
    <property type="entry name" value="Isochorismatase-like_dom"/>
</dbReference>
<dbReference type="AlphaFoldDB" id="A0A2Z3YN39"/>
<dbReference type="GO" id="GO:0008908">
    <property type="term" value="F:isochorismatase activity"/>
    <property type="evidence" value="ECO:0007669"/>
    <property type="project" value="UniProtKB-EC"/>
</dbReference>
<dbReference type="PANTHER" id="PTHR43540:SF3">
    <property type="entry name" value="ENTEROBACTIN SYNTHASE COMPONENT B"/>
    <property type="match status" value="1"/>
</dbReference>
<name>A0A2Z3YN39_9CORY</name>
<dbReference type="Gene3D" id="3.40.50.850">
    <property type="entry name" value="Isochorismatase-like"/>
    <property type="match status" value="1"/>
</dbReference>
<protein>
    <submittedName>
        <fullName evidence="3">Isochorismatase</fullName>
        <ecNumber evidence="3">3.3.2.1</ecNumber>
    </submittedName>
</protein>
<keyword evidence="1 3" id="KW-0378">Hydrolase</keyword>
<proteinExistence type="predicted"/>
<feature type="domain" description="Isochorismatase-like" evidence="2">
    <location>
        <begin position="31"/>
        <end position="204"/>
    </location>
</feature>
<dbReference type="InterPro" id="IPR050272">
    <property type="entry name" value="Isochorismatase-like_hydrls"/>
</dbReference>
<sequence>MATDLPGLISYPLPTDLPDPVVDWTPDPGRCALLVHDMQRHFLRPFDPSTQPLTSLVPNTVTLAEQARRCGVPVFYTAQPADQPPEKRGLLNDYWGPGLTGSPEGARIIDELTPEDGDRVLTKWRYSAYAYTDFADQLAELGRDQLVITGVYASIGCSVTAVESFMAGVQPFLVADALGDFSRREHELALQWTGHRAGVVTDTAAVTAHWAGPGKDAGISPRPADPS</sequence>
<dbReference type="OrthoDB" id="5794853at2"/>
<dbReference type="RefSeq" id="WP_110481176.1">
    <property type="nucleotide sequence ID" value="NZ_CP024988.1"/>
</dbReference>
<dbReference type="InterPro" id="IPR016291">
    <property type="entry name" value="Isochorismatase"/>
</dbReference>
<dbReference type="PRINTS" id="PR01398">
    <property type="entry name" value="ISCHRISMTASE"/>
</dbReference>
<evidence type="ECO:0000313" key="4">
    <source>
        <dbReference type="Proteomes" id="UP000247696"/>
    </source>
</evidence>
<dbReference type="Pfam" id="PF00857">
    <property type="entry name" value="Isochorismatase"/>
    <property type="match status" value="1"/>
</dbReference>
<evidence type="ECO:0000259" key="2">
    <source>
        <dbReference type="Pfam" id="PF00857"/>
    </source>
</evidence>
<organism evidence="3 4">
    <name type="scientific">Corynebacterium provencense</name>
    <dbReference type="NCBI Taxonomy" id="1737425"/>
    <lineage>
        <taxon>Bacteria</taxon>
        <taxon>Bacillati</taxon>
        <taxon>Actinomycetota</taxon>
        <taxon>Actinomycetes</taxon>
        <taxon>Mycobacteriales</taxon>
        <taxon>Corynebacteriaceae</taxon>
        <taxon>Corynebacterium</taxon>
    </lineage>
</organism>
<accession>A0A2Z3YN39</accession>
<dbReference type="KEGG" id="cpre:Csp1_08980"/>
<reference evidence="4" key="1">
    <citation type="submission" date="2017-11" db="EMBL/GenBank/DDBJ databases">
        <title>Otitis media/interna in a cat caused by the recently described species Corynebacterium provencense.</title>
        <authorList>
            <person name="Kittl S."/>
            <person name="Brodard I."/>
            <person name="Rychener L."/>
            <person name="Jores J."/>
            <person name="Roosje P."/>
            <person name="Gobeli Brawand S."/>
        </authorList>
    </citation>
    <scope>NUCLEOTIDE SEQUENCE [LARGE SCALE GENOMIC DNA]</scope>
    <source>
        <strain evidence="4">17KM38</strain>
    </source>
</reference>
<dbReference type="InterPro" id="IPR036380">
    <property type="entry name" value="Isochorismatase-like_sf"/>
</dbReference>
<dbReference type="PANTHER" id="PTHR43540">
    <property type="entry name" value="PEROXYUREIDOACRYLATE/UREIDOACRYLATE AMIDOHYDROLASE-RELATED"/>
    <property type="match status" value="1"/>
</dbReference>
<dbReference type="STRING" id="1737425.GCA_900049755_00392"/>
<dbReference type="Proteomes" id="UP000247696">
    <property type="component" value="Chromosome"/>
</dbReference>
<evidence type="ECO:0000313" key="3">
    <source>
        <dbReference type="EMBL" id="AWT25706.1"/>
    </source>
</evidence>